<dbReference type="PANTHER" id="PTHR22605">
    <property type="entry name" value="RZ-TYPE DOMAIN-CONTAINING PROTEIN"/>
    <property type="match status" value="1"/>
</dbReference>
<evidence type="ECO:0000259" key="1">
    <source>
        <dbReference type="Pfam" id="PF07728"/>
    </source>
</evidence>
<organism evidence="2 3">
    <name type="scientific">Dentiscutata erythropus</name>
    <dbReference type="NCBI Taxonomy" id="1348616"/>
    <lineage>
        <taxon>Eukaryota</taxon>
        <taxon>Fungi</taxon>
        <taxon>Fungi incertae sedis</taxon>
        <taxon>Mucoromycota</taxon>
        <taxon>Glomeromycotina</taxon>
        <taxon>Glomeromycetes</taxon>
        <taxon>Diversisporales</taxon>
        <taxon>Gigasporaceae</taxon>
        <taxon>Dentiscutata</taxon>
    </lineage>
</organism>
<keyword evidence="3" id="KW-1185">Reference proteome</keyword>
<dbReference type="EMBL" id="CAJVPY010002076">
    <property type="protein sequence ID" value="CAG8547650.1"/>
    <property type="molecule type" value="Genomic_DNA"/>
</dbReference>
<dbReference type="InterPro" id="IPR011704">
    <property type="entry name" value="ATPase_dyneun-rel_AAA"/>
</dbReference>
<dbReference type="Pfam" id="PF07728">
    <property type="entry name" value="AAA_5"/>
    <property type="match status" value="1"/>
</dbReference>
<reference evidence="2" key="1">
    <citation type="submission" date="2021-06" db="EMBL/GenBank/DDBJ databases">
        <authorList>
            <person name="Kallberg Y."/>
            <person name="Tangrot J."/>
            <person name="Rosling A."/>
        </authorList>
    </citation>
    <scope>NUCLEOTIDE SEQUENCE</scope>
    <source>
        <strain evidence="2">MA453B</strain>
    </source>
</reference>
<dbReference type="Gene3D" id="3.40.50.300">
    <property type="entry name" value="P-loop containing nucleotide triphosphate hydrolases"/>
    <property type="match status" value="1"/>
</dbReference>
<feature type="domain" description="ATPase dynein-related AAA" evidence="1">
    <location>
        <begin position="187"/>
        <end position="286"/>
    </location>
</feature>
<dbReference type="PANTHER" id="PTHR22605:SF1">
    <property type="entry name" value="RZ-TYPE DOMAIN-CONTAINING PROTEIN"/>
    <property type="match status" value="1"/>
</dbReference>
<evidence type="ECO:0000313" key="2">
    <source>
        <dbReference type="EMBL" id="CAG8547650.1"/>
    </source>
</evidence>
<dbReference type="GO" id="GO:0004842">
    <property type="term" value="F:ubiquitin-protein transferase activity"/>
    <property type="evidence" value="ECO:0007669"/>
    <property type="project" value="InterPro"/>
</dbReference>
<comment type="caution">
    <text evidence="2">The sequence shown here is derived from an EMBL/GenBank/DDBJ whole genome shotgun (WGS) entry which is preliminary data.</text>
</comment>
<feature type="non-terminal residue" evidence="2">
    <location>
        <position position="738"/>
    </location>
</feature>
<dbReference type="SUPFAM" id="SSF52540">
    <property type="entry name" value="P-loop containing nucleoside triphosphate hydrolases"/>
    <property type="match status" value="1"/>
</dbReference>
<gene>
    <name evidence="2" type="ORF">DERYTH_LOCUS5111</name>
</gene>
<dbReference type="InterPro" id="IPR027417">
    <property type="entry name" value="P-loop_NTPase"/>
</dbReference>
<evidence type="ECO:0000313" key="3">
    <source>
        <dbReference type="Proteomes" id="UP000789405"/>
    </source>
</evidence>
<proteinExistence type="predicted"/>
<dbReference type="Proteomes" id="UP000789405">
    <property type="component" value="Unassembled WGS sequence"/>
</dbReference>
<sequence length="738" mass="85324">NVFSYRFLEIFVNVLADQLIRFSASSFFKVEQLRVMTQETNIRSTLFEILVSCSKEFATRAIKVKDMQKKDIRKENNQEVDPARAGNIVQWDDSNHFVMFFMQIPDSVCALYQEKSKLPENIENLLRSQNAELQDYCKMKPEILLEQLERLTRRKMHKLRYLPEYTLTIENLFKMVMILLRSRANIPVVLCGEAGCGKTSLISFLSMVMEVNFRALNLHAGVHESDILYFMENATALAAEGETWIFFDEINTCNHIGMLGTLISRRLLNEKKIHPNIRLFAACNPYRLKTKTQSNIGLSAKLYEEKRKLVYQVHPMPDQILDYVWDYGHLKANDERNYIEIMVKTQLNHPFFTELLCASQAFIRRVEEPFNVSLRDVKRAIKLFKFFKYTCGKFNYVQINNENIPLETRSLILALSLCYLFRLHEQSQRKEYRKEMINIIEKHQKIYEPRNRNEQFKDIFEIILSQEQENYFKRMRFPEGIATNEALLENILVMIVCIQTRIPVFIIGTPGSMNFRGADSNDPYFRTLPQVYMIPYQCSSSSTSEGIMKAFVTALNYQQINSNENPVTAVVLLDGVGLADTNPHNPLKVLHALLEPPLGSQPAVPVIGISDWRLDNSKSSRALLVQRPHFAENDLVDTAKSLLGNNIKGICNIDDFLIKLAKSYLDYVKNQKYPNFHGLRDYYSLVKCIRSMKDKEEPTNETLSRMSSSLSARGGNHVSYEVVEVADEVETAVVVEII</sequence>
<dbReference type="AlphaFoldDB" id="A0A9N9AYX2"/>
<dbReference type="GO" id="GO:0005524">
    <property type="term" value="F:ATP binding"/>
    <property type="evidence" value="ECO:0007669"/>
    <property type="project" value="InterPro"/>
</dbReference>
<dbReference type="OrthoDB" id="2400221at2759"/>
<dbReference type="InterPro" id="IPR031248">
    <property type="entry name" value="RNF213"/>
</dbReference>
<name>A0A9N9AYX2_9GLOM</name>
<accession>A0A9N9AYX2</accession>
<protein>
    <submittedName>
        <fullName evidence="2">1748_t:CDS:1</fullName>
    </submittedName>
</protein>
<dbReference type="GO" id="GO:0016887">
    <property type="term" value="F:ATP hydrolysis activity"/>
    <property type="evidence" value="ECO:0007669"/>
    <property type="project" value="InterPro"/>
</dbReference>